<gene>
    <name evidence="4" type="ORF">JCM16418_666</name>
</gene>
<keyword evidence="5" id="KW-1185">Reference proteome</keyword>
<dbReference type="PANTHER" id="PTHR34135">
    <property type="entry name" value="LYSOZYME"/>
    <property type="match status" value="1"/>
</dbReference>
<comment type="caution">
    <text evidence="4">The sequence shown here is derived from an EMBL/GenBank/DDBJ whole genome shotgun (WGS) entry which is preliminary data.</text>
</comment>
<organism evidence="4 5">
    <name type="scientific">Paenibacillus pini JCM 16418</name>
    <dbReference type="NCBI Taxonomy" id="1236976"/>
    <lineage>
        <taxon>Bacteria</taxon>
        <taxon>Bacillati</taxon>
        <taxon>Bacillota</taxon>
        <taxon>Bacilli</taxon>
        <taxon>Bacillales</taxon>
        <taxon>Paenibacillaceae</taxon>
        <taxon>Paenibacillus</taxon>
    </lineage>
</organism>
<evidence type="ECO:0000256" key="1">
    <source>
        <dbReference type="ARBA" id="ARBA00010646"/>
    </source>
</evidence>
<dbReference type="eggNOG" id="COG3757">
    <property type="taxonomic scope" value="Bacteria"/>
</dbReference>
<evidence type="ECO:0000313" key="4">
    <source>
        <dbReference type="EMBL" id="GAF06694.1"/>
    </source>
</evidence>
<dbReference type="SMART" id="SM00641">
    <property type="entry name" value="Glyco_25"/>
    <property type="match status" value="1"/>
</dbReference>
<dbReference type="GO" id="GO:0016998">
    <property type="term" value="P:cell wall macromolecule catabolic process"/>
    <property type="evidence" value="ECO:0007669"/>
    <property type="project" value="InterPro"/>
</dbReference>
<dbReference type="SUPFAM" id="SSF51445">
    <property type="entry name" value="(Trans)glycosidases"/>
    <property type="match status" value="1"/>
</dbReference>
<dbReference type="Proteomes" id="UP000019364">
    <property type="component" value="Unassembled WGS sequence"/>
</dbReference>
<dbReference type="AlphaFoldDB" id="W7YWI1"/>
<proteinExistence type="inferred from homology"/>
<dbReference type="GO" id="GO:0009253">
    <property type="term" value="P:peptidoglycan catabolic process"/>
    <property type="evidence" value="ECO:0007669"/>
    <property type="project" value="InterPro"/>
</dbReference>
<dbReference type="PANTHER" id="PTHR34135:SF2">
    <property type="entry name" value="LYSOZYME"/>
    <property type="match status" value="1"/>
</dbReference>
<sequence>MQSRSATHAKGVDVSHWQGIIDWKKVKAAGYSFAFIKASEGPKIVDDRFKANVQGAKAAGVLVGAYHFTRAAKPEDVRAELDHFLQMVDTGGGFDSLKLPCVLDMETKEGGSRSNISAIIREWSTQFKQRTGRNLMLYTFPNFIDTSLDKSLGDIPLWYAYYSSSVPPNKGGWTSWEFMQYTDKGKVAGISGNVDLNEYKGSEAELMAAANGSNSNPEGQAPAWKEGGRQWLIDHAGISKDWKAQDPIDIGTLGTILAKYVDKSSDKN</sequence>
<keyword evidence="3" id="KW-0326">Glycosidase</keyword>
<dbReference type="InterPro" id="IPR002053">
    <property type="entry name" value="Glyco_hydro_25"/>
</dbReference>
<dbReference type="CDD" id="cd00599">
    <property type="entry name" value="GH25_muramidase"/>
    <property type="match status" value="1"/>
</dbReference>
<keyword evidence="2" id="KW-0378">Hydrolase</keyword>
<dbReference type="EMBL" id="BAVZ01000001">
    <property type="protein sequence ID" value="GAF06694.1"/>
    <property type="molecule type" value="Genomic_DNA"/>
</dbReference>
<dbReference type="Gene3D" id="3.20.20.80">
    <property type="entry name" value="Glycosidases"/>
    <property type="match status" value="1"/>
</dbReference>
<evidence type="ECO:0000256" key="2">
    <source>
        <dbReference type="ARBA" id="ARBA00022801"/>
    </source>
</evidence>
<name>W7YWI1_9BACL</name>
<dbReference type="GO" id="GO:0003796">
    <property type="term" value="F:lysozyme activity"/>
    <property type="evidence" value="ECO:0007669"/>
    <property type="project" value="InterPro"/>
</dbReference>
<dbReference type="GO" id="GO:0016052">
    <property type="term" value="P:carbohydrate catabolic process"/>
    <property type="evidence" value="ECO:0007669"/>
    <property type="project" value="TreeGrafter"/>
</dbReference>
<dbReference type="STRING" id="1236976.JCM16418_666"/>
<dbReference type="InterPro" id="IPR018077">
    <property type="entry name" value="Glyco_hydro_fam25_subgr"/>
</dbReference>
<accession>W7YWI1</accession>
<reference evidence="4 5" key="1">
    <citation type="journal article" date="2014" name="Genome Announc.">
        <title>Draft Genome Sequence of Paenibacillus pini JCM 16418T, Isolated from the Rhizosphere of Pine Tree.</title>
        <authorList>
            <person name="Yuki M."/>
            <person name="Oshima K."/>
            <person name="Suda W."/>
            <person name="Oshida Y."/>
            <person name="Kitamura K."/>
            <person name="Iida Y."/>
            <person name="Hattori M."/>
            <person name="Ohkuma M."/>
        </authorList>
    </citation>
    <scope>NUCLEOTIDE SEQUENCE [LARGE SCALE GENOMIC DNA]</scope>
    <source>
        <strain evidence="4 5">JCM 16418</strain>
    </source>
</reference>
<dbReference type="InterPro" id="IPR017853">
    <property type="entry name" value="GH"/>
</dbReference>
<dbReference type="Pfam" id="PF01183">
    <property type="entry name" value="Glyco_hydro_25"/>
    <property type="match status" value="1"/>
</dbReference>
<protein>
    <submittedName>
        <fullName evidence="4">Phage lysin</fullName>
    </submittedName>
</protein>
<comment type="similarity">
    <text evidence="1">Belongs to the glycosyl hydrolase 25 family.</text>
</comment>
<evidence type="ECO:0000313" key="5">
    <source>
        <dbReference type="Proteomes" id="UP000019364"/>
    </source>
</evidence>
<evidence type="ECO:0000256" key="3">
    <source>
        <dbReference type="ARBA" id="ARBA00023295"/>
    </source>
</evidence>
<dbReference type="RefSeq" id="WP_052020014.1">
    <property type="nucleotide sequence ID" value="NZ_BAVZ01000001.1"/>
</dbReference>
<dbReference type="PROSITE" id="PS51904">
    <property type="entry name" value="GLYCOSYL_HYDROL_F25_2"/>
    <property type="match status" value="1"/>
</dbReference>